<keyword evidence="6" id="KW-0349">Heme</keyword>
<dbReference type="PANTHER" id="PTHR46300:SF2">
    <property type="entry name" value="CYTOCHROME P450 MONOOXYGENASE ALNH-RELATED"/>
    <property type="match status" value="1"/>
</dbReference>
<gene>
    <name evidence="7" type="ORF">PAC_15471</name>
</gene>
<reference evidence="7 8" key="1">
    <citation type="submission" date="2016-03" db="EMBL/GenBank/DDBJ databases">
        <authorList>
            <person name="Ploux O."/>
        </authorList>
    </citation>
    <scope>NUCLEOTIDE SEQUENCE [LARGE SCALE GENOMIC DNA]</scope>
    <source>
        <strain evidence="7 8">UAMH 11012</strain>
    </source>
</reference>
<evidence type="ECO:0000256" key="4">
    <source>
        <dbReference type="ARBA" id="ARBA00023004"/>
    </source>
</evidence>
<dbReference type="Pfam" id="PF00067">
    <property type="entry name" value="p450"/>
    <property type="match status" value="1"/>
</dbReference>
<dbReference type="PRINTS" id="PR00463">
    <property type="entry name" value="EP450I"/>
</dbReference>
<dbReference type="GO" id="GO:0005506">
    <property type="term" value="F:iron ion binding"/>
    <property type="evidence" value="ECO:0007669"/>
    <property type="project" value="InterPro"/>
</dbReference>
<dbReference type="SUPFAM" id="SSF48264">
    <property type="entry name" value="Cytochrome P450"/>
    <property type="match status" value="1"/>
</dbReference>
<dbReference type="GO" id="GO:0004497">
    <property type="term" value="F:monooxygenase activity"/>
    <property type="evidence" value="ECO:0007669"/>
    <property type="project" value="UniProtKB-KW"/>
</dbReference>
<evidence type="ECO:0000256" key="3">
    <source>
        <dbReference type="ARBA" id="ARBA00023002"/>
    </source>
</evidence>
<evidence type="ECO:0000256" key="2">
    <source>
        <dbReference type="ARBA" id="ARBA00022723"/>
    </source>
</evidence>
<dbReference type="OrthoDB" id="1103324at2759"/>
<evidence type="ECO:0000256" key="1">
    <source>
        <dbReference type="ARBA" id="ARBA00010617"/>
    </source>
</evidence>
<keyword evidence="3" id="KW-0560">Oxidoreductase</keyword>
<organism evidence="7 8">
    <name type="scientific">Phialocephala subalpina</name>
    <dbReference type="NCBI Taxonomy" id="576137"/>
    <lineage>
        <taxon>Eukaryota</taxon>
        <taxon>Fungi</taxon>
        <taxon>Dikarya</taxon>
        <taxon>Ascomycota</taxon>
        <taxon>Pezizomycotina</taxon>
        <taxon>Leotiomycetes</taxon>
        <taxon>Helotiales</taxon>
        <taxon>Mollisiaceae</taxon>
        <taxon>Phialocephala</taxon>
        <taxon>Phialocephala fortinii species complex</taxon>
    </lineage>
</organism>
<dbReference type="AlphaFoldDB" id="A0A1L7XKJ2"/>
<dbReference type="GO" id="GO:0020037">
    <property type="term" value="F:heme binding"/>
    <property type="evidence" value="ECO:0007669"/>
    <property type="project" value="InterPro"/>
</dbReference>
<evidence type="ECO:0000256" key="6">
    <source>
        <dbReference type="PIRSR" id="PIRSR602401-1"/>
    </source>
</evidence>
<dbReference type="Gene3D" id="1.10.630.10">
    <property type="entry name" value="Cytochrome P450"/>
    <property type="match status" value="1"/>
</dbReference>
<comment type="cofactor">
    <cofactor evidence="6">
        <name>heme</name>
        <dbReference type="ChEBI" id="CHEBI:30413"/>
    </cofactor>
</comment>
<protein>
    <submittedName>
        <fullName evidence="7">Related to O-methylsterigmatocystin oxidoreductase</fullName>
    </submittedName>
</protein>
<sequence>MNAGPPTLPLLGNLHQMPLKNAHLKFTEWARTYGGMYSLKLGPGTMVVLTDRRLIKQLIDKKSSIYSNRPPSYVGNHLIGGGDHLLIMEYGNCWRAFRKVIHQYFMESMVMNEHTTLVNAEGVQMCRDFLREPTKHMEHPKRFSNSIIMSLLFGVRTPTIDTPHMTKLYHMMENWSKIMETGNTPPVDIYPFLHYFPERFLGMWRSRAKDVGKEMNQLYSQYLDIVIRRRKSELESANKNKGSFVDKVLDQNEKLGFSRHQLSFLGGVVMEGGSDTSSAIILSCLHAMTKWPGILKKVQREIDVVIGEDRTPIWEDYESLPYVAAAVKEAMRWRAAAPLGFPHCLAQDDWVDGKFLPKGTTVLINAWGLHHDENRFPNPDVFDPDHYLGVTKLAPELAAASDYDARDHYGYGSGRRLCPGIHLAERKLFLGISKLLWAFNVSPGKDETGKVIEPDVDPVTAYSEGFIVCAHPFECEIEVRSEKRKETIMREFEVADKEVFSKY</sequence>
<dbReference type="InterPro" id="IPR001128">
    <property type="entry name" value="Cyt_P450"/>
</dbReference>
<dbReference type="PANTHER" id="PTHR46300">
    <property type="entry name" value="P450, PUTATIVE (EUROFUNG)-RELATED-RELATED"/>
    <property type="match status" value="1"/>
</dbReference>
<feature type="binding site" description="axial binding residue" evidence="6">
    <location>
        <position position="418"/>
    </location>
    <ligand>
        <name>heme</name>
        <dbReference type="ChEBI" id="CHEBI:30413"/>
    </ligand>
    <ligandPart>
        <name>Fe</name>
        <dbReference type="ChEBI" id="CHEBI:18248"/>
    </ligandPart>
</feature>
<dbReference type="Proteomes" id="UP000184330">
    <property type="component" value="Unassembled WGS sequence"/>
</dbReference>
<evidence type="ECO:0000256" key="5">
    <source>
        <dbReference type="ARBA" id="ARBA00023033"/>
    </source>
</evidence>
<dbReference type="InterPro" id="IPR050364">
    <property type="entry name" value="Cytochrome_P450_fung"/>
</dbReference>
<dbReference type="EMBL" id="FJOG01000031">
    <property type="protein sequence ID" value="CZR65571.1"/>
    <property type="molecule type" value="Genomic_DNA"/>
</dbReference>
<accession>A0A1L7XKJ2</accession>
<evidence type="ECO:0000313" key="7">
    <source>
        <dbReference type="EMBL" id="CZR65571.1"/>
    </source>
</evidence>
<name>A0A1L7XKJ2_9HELO</name>
<keyword evidence="8" id="KW-1185">Reference proteome</keyword>
<dbReference type="CDD" id="cd11065">
    <property type="entry name" value="CYP64-like"/>
    <property type="match status" value="1"/>
</dbReference>
<dbReference type="GO" id="GO:0016705">
    <property type="term" value="F:oxidoreductase activity, acting on paired donors, with incorporation or reduction of molecular oxygen"/>
    <property type="evidence" value="ECO:0007669"/>
    <property type="project" value="InterPro"/>
</dbReference>
<dbReference type="InterPro" id="IPR036396">
    <property type="entry name" value="Cyt_P450_sf"/>
</dbReference>
<keyword evidence="5" id="KW-0503">Monooxygenase</keyword>
<keyword evidence="2 6" id="KW-0479">Metal-binding</keyword>
<comment type="similarity">
    <text evidence="1">Belongs to the cytochrome P450 family.</text>
</comment>
<proteinExistence type="inferred from homology"/>
<keyword evidence="4 6" id="KW-0408">Iron</keyword>
<evidence type="ECO:0000313" key="8">
    <source>
        <dbReference type="Proteomes" id="UP000184330"/>
    </source>
</evidence>
<dbReference type="InterPro" id="IPR002401">
    <property type="entry name" value="Cyt_P450_E_grp-I"/>
</dbReference>
<dbReference type="STRING" id="576137.A0A1L7XKJ2"/>